<dbReference type="SUPFAM" id="SSF69754">
    <property type="entry name" value="Ribosome binding protein Y (YfiA homologue)"/>
    <property type="match status" value="1"/>
</dbReference>
<protein>
    <submittedName>
        <fullName evidence="2">Ribosomal subunit interface protein</fullName>
    </submittedName>
</protein>
<organism evidence="2 3">
    <name type="scientific">Photobacterium leiognathi lrivu.4.1</name>
    <dbReference type="NCBI Taxonomy" id="1248232"/>
    <lineage>
        <taxon>Bacteria</taxon>
        <taxon>Pseudomonadati</taxon>
        <taxon>Pseudomonadota</taxon>
        <taxon>Gammaproteobacteria</taxon>
        <taxon>Vibrionales</taxon>
        <taxon>Vibrionaceae</taxon>
        <taxon>Photobacterium</taxon>
    </lineage>
</organism>
<evidence type="ECO:0000313" key="2">
    <source>
        <dbReference type="EMBL" id="GAD30118.1"/>
    </source>
</evidence>
<accession>A0A0U1P6G9</accession>
<dbReference type="Gene3D" id="3.30.160.100">
    <property type="entry name" value="Ribosome hibernation promotion factor-like"/>
    <property type="match status" value="1"/>
</dbReference>
<feature type="region of interest" description="Disordered" evidence="1">
    <location>
        <begin position="91"/>
        <end position="119"/>
    </location>
</feature>
<name>A0A0U1P6G9_PHOLE</name>
<dbReference type="HOGENOM" id="CLU_2059172_0_0_6"/>
<dbReference type="Proteomes" id="UP000030675">
    <property type="component" value="Unassembled WGS sequence"/>
</dbReference>
<reference evidence="3" key="1">
    <citation type="submission" date="2012-12" db="EMBL/GenBank/DDBJ databases">
        <title>Genome Sequence of Photobacterium leiognathi lrivu.4.1.</title>
        <authorList>
            <person name="Urbanczyk H."/>
            <person name="Ogura Y."/>
            <person name="Hayashi T."/>
            <person name="Dunlap P.V."/>
        </authorList>
    </citation>
    <scope>NUCLEOTIDE SEQUENCE [LARGE SCALE GENOMIC DNA]</scope>
    <source>
        <strain evidence="3">lrivu.4.1</strain>
    </source>
</reference>
<dbReference type="Pfam" id="PF02482">
    <property type="entry name" value="Ribosomal_S30AE"/>
    <property type="match status" value="1"/>
</dbReference>
<gene>
    <name evidence="2" type="ORF">PLEI_1773</name>
</gene>
<sequence length="119" mass="13835">MSIKITARGFELPDYLEQHIKEAFFKFDKFKIAFQSKDVFMKLEEGRKFTVEIATKSNLGKIDATGEANELIDAFNEAFDRLERQIIKHKEKPQAHLSEKAQKEKDSLIKEEDETLAKL</sequence>
<dbReference type="InterPro" id="IPR036567">
    <property type="entry name" value="RHF-like"/>
</dbReference>
<dbReference type="AlphaFoldDB" id="A0A0U1P6G9"/>
<proteinExistence type="predicted"/>
<dbReference type="eggNOG" id="COG1544">
    <property type="taxonomic scope" value="Bacteria"/>
</dbReference>
<dbReference type="InterPro" id="IPR003489">
    <property type="entry name" value="RHF/RaiA"/>
</dbReference>
<dbReference type="RefSeq" id="WP_023932712.1">
    <property type="nucleotide sequence ID" value="NZ_DF196819.1"/>
</dbReference>
<evidence type="ECO:0000313" key="3">
    <source>
        <dbReference type="Proteomes" id="UP000030675"/>
    </source>
</evidence>
<dbReference type="EMBL" id="DF196819">
    <property type="protein sequence ID" value="GAD30118.1"/>
    <property type="molecule type" value="Genomic_DNA"/>
</dbReference>
<dbReference type="NCBIfam" id="TIGR00741">
    <property type="entry name" value="yfiA"/>
    <property type="match status" value="1"/>
</dbReference>
<evidence type="ECO:0000256" key="1">
    <source>
        <dbReference type="SAM" id="MobiDB-lite"/>
    </source>
</evidence>